<dbReference type="SUPFAM" id="SSF47473">
    <property type="entry name" value="EF-hand"/>
    <property type="match status" value="1"/>
</dbReference>
<feature type="compositionally biased region" description="Basic and acidic residues" evidence="1">
    <location>
        <begin position="8"/>
        <end position="27"/>
    </location>
</feature>
<dbReference type="GO" id="GO:0005509">
    <property type="term" value="F:calcium ion binding"/>
    <property type="evidence" value="ECO:0007669"/>
    <property type="project" value="InterPro"/>
</dbReference>
<dbReference type="InParanoid" id="A0A0V0R4G5"/>
<dbReference type="AlphaFoldDB" id="A0A0V0R4G5"/>
<evidence type="ECO:0000313" key="4">
    <source>
        <dbReference type="Proteomes" id="UP000054937"/>
    </source>
</evidence>
<evidence type="ECO:0000256" key="1">
    <source>
        <dbReference type="SAM" id="MobiDB-lite"/>
    </source>
</evidence>
<dbReference type="OMA" id="LFHMVQF"/>
<dbReference type="Proteomes" id="UP000054937">
    <property type="component" value="Unassembled WGS sequence"/>
</dbReference>
<proteinExistence type="predicted"/>
<dbReference type="Pfam" id="PF13833">
    <property type="entry name" value="EF-hand_8"/>
    <property type="match status" value="1"/>
</dbReference>
<keyword evidence="4" id="KW-1185">Reference proteome</keyword>
<sequence length="268" mass="32295">MEQLNKTKKPEKLKLKDLPPQLREKYKNHPIFQEQRKKKQNPQNSFYGGQKVQQDKQLEIQKIKEKKEKPLEERLAQITIQQTVYGKKTKQISERKNKECFGVKEVGTILAKMNMHNLTKSEIQLMIWDFDENLDGKIDRQEFENMYKKCTMDENDLEPKSLFHMVQFLMFIYSENRIDNEERDVNDFSITQEDMFELLYVKLGSKQLMDEEIEYLFGDKNDQLQAEKRLTFPEYLELINKRAIENRRLRIEEKKKERNTAIKLDSTE</sequence>
<reference evidence="3 4" key="1">
    <citation type="journal article" date="2015" name="Sci. Rep.">
        <title>Genome of the facultative scuticociliatosis pathogen Pseudocohnilembus persalinus provides insight into its virulence through horizontal gene transfer.</title>
        <authorList>
            <person name="Xiong J."/>
            <person name="Wang G."/>
            <person name="Cheng J."/>
            <person name="Tian M."/>
            <person name="Pan X."/>
            <person name="Warren A."/>
            <person name="Jiang C."/>
            <person name="Yuan D."/>
            <person name="Miao W."/>
        </authorList>
    </citation>
    <scope>NUCLEOTIDE SEQUENCE [LARGE SCALE GENOMIC DNA]</scope>
    <source>
        <strain evidence="3">36N120E</strain>
    </source>
</reference>
<evidence type="ECO:0000313" key="3">
    <source>
        <dbReference type="EMBL" id="KRX09248.1"/>
    </source>
</evidence>
<dbReference type="InterPro" id="IPR011992">
    <property type="entry name" value="EF-hand-dom_pair"/>
</dbReference>
<comment type="caution">
    <text evidence="3">The sequence shown here is derived from an EMBL/GenBank/DDBJ whole genome shotgun (WGS) entry which is preliminary data.</text>
</comment>
<organism evidence="3 4">
    <name type="scientific">Pseudocohnilembus persalinus</name>
    <name type="common">Ciliate</name>
    <dbReference type="NCBI Taxonomy" id="266149"/>
    <lineage>
        <taxon>Eukaryota</taxon>
        <taxon>Sar</taxon>
        <taxon>Alveolata</taxon>
        <taxon>Ciliophora</taxon>
        <taxon>Intramacronucleata</taxon>
        <taxon>Oligohymenophorea</taxon>
        <taxon>Scuticociliatia</taxon>
        <taxon>Philasterida</taxon>
        <taxon>Pseudocohnilembidae</taxon>
        <taxon>Pseudocohnilembus</taxon>
    </lineage>
</organism>
<dbReference type="OrthoDB" id="26525at2759"/>
<feature type="domain" description="EF-hand" evidence="2">
    <location>
        <begin position="118"/>
        <end position="153"/>
    </location>
</feature>
<protein>
    <recommendedName>
        <fullName evidence="2">EF-hand domain-containing protein</fullName>
    </recommendedName>
</protein>
<dbReference type="Gene3D" id="1.10.238.10">
    <property type="entry name" value="EF-hand"/>
    <property type="match status" value="1"/>
</dbReference>
<feature type="region of interest" description="Disordered" evidence="1">
    <location>
        <begin position="1"/>
        <end position="54"/>
    </location>
</feature>
<evidence type="ECO:0000259" key="2">
    <source>
        <dbReference type="PROSITE" id="PS50222"/>
    </source>
</evidence>
<dbReference type="InterPro" id="IPR002048">
    <property type="entry name" value="EF_hand_dom"/>
</dbReference>
<accession>A0A0V0R4G5</accession>
<name>A0A0V0R4G5_PSEPJ</name>
<gene>
    <name evidence="3" type="ORF">PPERSA_05917</name>
</gene>
<dbReference type="PROSITE" id="PS50222">
    <property type="entry name" value="EF_HAND_2"/>
    <property type="match status" value="1"/>
</dbReference>
<dbReference type="EMBL" id="LDAU01000053">
    <property type="protein sequence ID" value="KRX09248.1"/>
    <property type="molecule type" value="Genomic_DNA"/>
</dbReference>